<dbReference type="AlphaFoldDB" id="A0AAV7Y092"/>
<name>A0AAV7Y092_9NEOP</name>
<feature type="domain" description="Ig-like" evidence="10">
    <location>
        <begin position="208"/>
        <end position="292"/>
    </location>
</feature>
<protein>
    <recommendedName>
        <fullName evidence="10">Ig-like domain-containing protein</fullName>
    </recommendedName>
</protein>
<feature type="signal peptide" evidence="9">
    <location>
        <begin position="1"/>
        <end position="17"/>
    </location>
</feature>
<dbReference type="InterPro" id="IPR036179">
    <property type="entry name" value="Ig-like_dom_sf"/>
</dbReference>
<reference evidence="11" key="1">
    <citation type="submission" date="2022-12" db="EMBL/GenBank/DDBJ databases">
        <title>Chromosome-level genome assembly of the bean flower thrips Megalurothrips usitatus.</title>
        <authorList>
            <person name="Ma L."/>
            <person name="Liu Q."/>
            <person name="Li H."/>
            <person name="Cai W."/>
        </authorList>
    </citation>
    <scope>NUCLEOTIDE SEQUENCE</scope>
    <source>
        <strain evidence="11">Cailab_2022a</strain>
    </source>
</reference>
<evidence type="ECO:0000256" key="2">
    <source>
        <dbReference type="ARBA" id="ARBA00022729"/>
    </source>
</evidence>
<dbReference type="PROSITE" id="PS50835">
    <property type="entry name" value="IG_LIKE"/>
    <property type="match status" value="3"/>
</dbReference>
<evidence type="ECO:0000256" key="5">
    <source>
        <dbReference type="ARBA" id="ARBA00023157"/>
    </source>
</evidence>
<dbReference type="PANTHER" id="PTHR45080">
    <property type="entry name" value="CONTACTIN 5"/>
    <property type="match status" value="1"/>
</dbReference>
<dbReference type="Gene3D" id="2.60.40.10">
    <property type="entry name" value="Immunoglobulins"/>
    <property type="match status" value="3"/>
</dbReference>
<keyword evidence="12" id="KW-1185">Reference proteome</keyword>
<dbReference type="PANTHER" id="PTHR45080:SF8">
    <property type="entry name" value="IG-LIKE DOMAIN-CONTAINING PROTEIN"/>
    <property type="match status" value="1"/>
</dbReference>
<feature type="domain" description="Ig-like" evidence="10">
    <location>
        <begin position="112"/>
        <end position="205"/>
    </location>
</feature>
<dbReference type="EMBL" id="JAPTSV010000002">
    <property type="protein sequence ID" value="KAJ1530846.1"/>
    <property type="molecule type" value="Genomic_DNA"/>
</dbReference>
<feature type="compositionally biased region" description="Basic and acidic residues" evidence="8">
    <location>
        <begin position="44"/>
        <end position="59"/>
    </location>
</feature>
<evidence type="ECO:0000256" key="4">
    <source>
        <dbReference type="ARBA" id="ARBA00023136"/>
    </source>
</evidence>
<dbReference type="SMART" id="SM00409">
    <property type="entry name" value="IG"/>
    <property type="match status" value="3"/>
</dbReference>
<gene>
    <name evidence="11" type="ORF">ONE63_005691</name>
</gene>
<keyword evidence="2 9" id="KW-0732">Signal</keyword>
<evidence type="ECO:0000256" key="7">
    <source>
        <dbReference type="ARBA" id="ARBA00023319"/>
    </source>
</evidence>
<dbReference type="FunFam" id="2.60.40.10:FF:000189">
    <property type="entry name" value="Neogenin isoform 3"/>
    <property type="match status" value="2"/>
</dbReference>
<keyword evidence="4" id="KW-0472">Membrane</keyword>
<organism evidence="11 12">
    <name type="scientific">Megalurothrips usitatus</name>
    <name type="common">bean blossom thrips</name>
    <dbReference type="NCBI Taxonomy" id="439358"/>
    <lineage>
        <taxon>Eukaryota</taxon>
        <taxon>Metazoa</taxon>
        <taxon>Ecdysozoa</taxon>
        <taxon>Arthropoda</taxon>
        <taxon>Hexapoda</taxon>
        <taxon>Insecta</taxon>
        <taxon>Pterygota</taxon>
        <taxon>Neoptera</taxon>
        <taxon>Paraneoptera</taxon>
        <taxon>Thysanoptera</taxon>
        <taxon>Terebrantia</taxon>
        <taxon>Thripoidea</taxon>
        <taxon>Thripidae</taxon>
        <taxon>Megalurothrips</taxon>
    </lineage>
</organism>
<accession>A0AAV7Y092</accession>
<evidence type="ECO:0000256" key="6">
    <source>
        <dbReference type="ARBA" id="ARBA00023180"/>
    </source>
</evidence>
<dbReference type="FunFam" id="2.60.40.10:FF:000004">
    <property type="entry name" value="DCC isoform 1"/>
    <property type="match status" value="1"/>
</dbReference>
<dbReference type="SUPFAM" id="SSF48726">
    <property type="entry name" value="Immunoglobulin"/>
    <property type="match status" value="4"/>
</dbReference>
<evidence type="ECO:0000313" key="11">
    <source>
        <dbReference type="EMBL" id="KAJ1530846.1"/>
    </source>
</evidence>
<dbReference type="InterPro" id="IPR013783">
    <property type="entry name" value="Ig-like_fold"/>
</dbReference>
<dbReference type="GO" id="GO:0005886">
    <property type="term" value="C:plasma membrane"/>
    <property type="evidence" value="ECO:0007669"/>
    <property type="project" value="TreeGrafter"/>
</dbReference>
<dbReference type="InterPro" id="IPR013098">
    <property type="entry name" value="Ig_I-set"/>
</dbReference>
<dbReference type="Proteomes" id="UP001075354">
    <property type="component" value="Chromosome 2"/>
</dbReference>
<dbReference type="SMART" id="SM00408">
    <property type="entry name" value="IGc2"/>
    <property type="match status" value="3"/>
</dbReference>
<dbReference type="InterPro" id="IPR007110">
    <property type="entry name" value="Ig-like_dom"/>
</dbReference>
<evidence type="ECO:0000256" key="3">
    <source>
        <dbReference type="ARBA" id="ARBA00022737"/>
    </source>
</evidence>
<keyword evidence="3" id="KW-0677">Repeat</keyword>
<evidence type="ECO:0000256" key="9">
    <source>
        <dbReference type="SAM" id="SignalP"/>
    </source>
</evidence>
<keyword evidence="6" id="KW-0325">Glycoprotein</keyword>
<dbReference type="InterPro" id="IPR003598">
    <property type="entry name" value="Ig_sub2"/>
</dbReference>
<dbReference type="InterPro" id="IPR003599">
    <property type="entry name" value="Ig_sub"/>
</dbReference>
<comment type="subcellular location">
    <subcellularLocation>
        <location evidence="1">Membrane</location>
    </subcellularLocation>
</comment>
<feature type="domain" description="Ig-like" evidence="10">
    <location>
        <begin position="20"/>
        <end position="106"/>
    </location>
</feature>
<feature type="chain" id="PRO_5043809764" description="Ig-like domain-containing protein" evidence="9">
    <location>
        <begin position="18"/>
        <end position="394"/>
    </location>
</feature>
<dbReference type="Pfam" id="PF07679">
    <property type="entry name" value="I-set"/>
    <property type="match status" value="2"/>
</dbReference>
<evidence type="ECO:0000256" key="8">
    <source>
        <dbReference type="SAM" id="MobiDB-lite"/>
    </source>
</evidence>
<evidence type="ECO:0000313" key="12">
    <source>
        <dbReference type="Proteomes" id="UP001075354"/>
    </source>
</evidence>
<keyword evidence="5" id="KW-1015">Disulfide bond</keyword>
<dbReference type="Pfam" id="PF13927">
    <property type="entry name" value="Ig_3"/>
    <property type="match status" value="1"/>
</dbReference>
<evidence type="ECO:0000259" key="10">
    <source>
        <dbReference type="PROSITE" id="PS50835"/>
    </source>
</evidence>
<comment type="caution">
    <text evidence="11">The sequence shown here is derived from an EMBL/GenBank/DDBJ whole genome shotgun (WGS) entry which is preliminary data.</text>
</comment>
<dbReference type="GO" id="GO:0007156">
    <property type="term" value="P:homophilic cell adhesion via plasma membrane adhesion molecules"/>
    <property type="evidence" value="ECO:0007669"/>
    <property type="project" value="TreeGrafter"/>
</dbReference>
<evidence type="ECO:0000256" key="1">
    <source>
        <dbReference type="ARBA" id="ARBA00004370"/>
    </source>
</evidence>
<sequence length="394" mass="41907">MLVCVLLFPVSGGGAEGRAPRITEHPVSVVVARHEPLTLRCHADGRPPPEVSWTKDGEPLTRGTRRPTPLPGGLFFLDVAQEDTGVYRCVATNAAGQALSKNATVEVAYLKHDFRAVPTPQVVTAGSTVLLQCGPPRGRPEPAVFWRKDGRTLNLDDGRQQRLRLVDGTNLAIRDAKTSDKGAYQCVAQNAHGTRESPPADVDVAVPPRILTRPTDTTALVGSTVVIRCEVTGDPIPDVLWRRASSSMPLARVHVLPDGSLRMTGLRLSDSGEYVCDADNRAGAVSASAHLAVVCEYTPALCWARPHALTKSSRAPVSLFCTAEPTLSPTPPKVLRLEPGSTATVRCGAKGVPQPLVMFSLRGNRTAMLPGQRLGRVAVSSDKATGVAVVSLEV</sequence>
<proteinExistence type="predicted"/>
<dbReference type="InterPro" id="IPR050958">
    <property type="entry name" value="Cell_Adh-Cytoskel_Orgn"/>
</dbReference>
<feature type="region of interest" description="Disordered" evidence="8">
    <location>
        <begin position="44"/>
        <end position="67"/>
    </location>
</feature>
<keyword evidence="7" id="KW-0393">Immunoglobulin domain</keyword>